<name>A0A2B4SIA3_STYPI</name>
<protein>
    <recommendedName>
        <fullName evidence="3">SKA complex subunit 1</fullName>
    </recommendedName>
    <alternativeName>
        <fullName evidence="4">Spindle and kinetochore-associated protein 1</fullName>
    </alternativeName>
</protein>
<organism evidence="5 6">
    <name type="scientific">Stylophora pistillata</name>
    <name type="common">Smooth cauliflower coral</name>
    <dbReference type="NCBI Taxonomy" id="50429"/>
    <lineage>
        <taxon>Eukaryota</taxon>
        <taxon>Metazoa</taxon>
        <taxon>Cnidaria</taxon>
        <taxon>Anthozoa</taxon>
        <taxon>Hexacorallia</taxon>
        <taxon>Scleractinia</taxon>
        <taxon>Astrocoeniina</taxon>
        <taxon>Pocilloporidae</taxon>
        <taxon>Stylophora</taxon>
    </lineage>
</organism>
<dbReference type="Pfam" id="PF07160">
    <property type="entry name" value="SKA1"/>
    <property type="match status" value="1"/>
</dbReference>
<dbReference type="Gene3D" id="1.10.10.1890">
    <property type="entry name" value="Ska1 microtubule binding domain-like"/>
    <property type="match status" value="1"/>
</dbReference>
<sequence length="257" mass="29314">MAATLEQMAEIFSAKISSLKRCMELRGAMSSANCDSVLRSLDKELLEIESSLSSFQAHLEKEKKLLEQGEAIQAVADKYKERLVHVTSNLPSHLPGVEKISKRGVLKEDVVTESVKKPRKTRRAKGLSSEDGCEFPKLAYLTVEEFDEIPKYIKGRTSYDQVNNAIDEIYKVITAKYKILRLPRSAMGEPVMKKYKAFKEAEIPDTEGEYFFIDDDLKTYSQLKLDSTGRAILTMLRHCGRLREVRGKKLLRYVLRL</sequence>
<evidence type="ECO:0000256" key="1">
    <source>
        <dbReference type="ARBA" id="ARBA00006836"/>
    </source>
</evidence>
<gene>
    <name evidence="5" type="primary">ska1</name>
    <name evidence="5" type="ORF">AWC38_SpisGene6142</name>
</gene>
<dbReference type="PANTHER" id="PTHR28573:SF1">
    <property type="entry name" value="SPINDLE AND KINETOCHORE-ASSOCIATED PROTEIN 1"/>
    <property type="match status" value="1"/>
</dbReference>
<evidence type="ECO:0000256" key="3">
    <source>
        <dbReference type="ARBA" id="ARBA00047182"/>
    </source>
</evidence>
<evidence type="ECO:0000313" key="5">
    <source>
        <dbReference type="EMBL" id="PFX29106.1"/>
    </source>
</evidence>
<dbReference type="EMBL" id="LSMT01000071">
    <property type="protein sequence ID" value="PFX29106.1"/>
    <property type="molecule type" value="Genomic_DNA"/>
</dbReference>
<dbReference type="PANTHER" id="PTHR28573">
    <property type="entry name" value="SPINDLE AND KINETOCHORE-ASSOCIATED PROTEIN 1"/>
    <property type="match status" value="1"/>
</dbReference>
<dbReference type="Proteomes" id="UP000225706">
    <property type="component" value="Unassembled WGS sequence"/>
</dbReference>
<accession>A0A2B4SIA3</accession>
<proteinExistence type="inferred from homology"/>
<dbReference type="GO" id="GO:0000278">
    <property type="term" value="P:mitotic cell cycle"/>
    <property type="evidence" value="ECO:0007669"/>
    <property type="project" value="TreeGrafter"/>
</dbReference>
<dbReference type="Gene3D" id="6.10.250.1370">
    <property type="match status" value="1"/>
</dbReference>
<dbReference type="InterPro" id="IPR009829">
    <property type="entry name" value="SKA1"/>
</dbReference>
<keyword evidence="6" id="KW-1185">Reference proteome</keyword>
<dbReference type="InterPro" id="IPR042031">
    <property type="entry name" value="SKA1_MBD_sf"/>
</dbReference>
<evidence type="ECO:0000313" key="6">
    <source>
        <dbReference type="Proteomes" id="UP000225706"/>
    </source>
</evidence>
<evidence type="ECO:0000256" key="2">
    <source>
        <dbReference type="ARBA" id="ARBA00023054"/>
    </source>
</evidence>
<dbReference type="OrthoDB" id="5962at2759"/>
<dbReference type="AlphaFoldDB" id="A0A2B4SIA3"/>
<reference evidence="6" key="1">
    <citation type="journal article" date="2017" name="bioRxiv">
        <title>Comparative analysis of the genomes of Stylophora pistillata and Acropora digitifera provides evidence for extensive differences between species of corals.</title>
        <authorList>
            <person name="Voolstra C.R."/>
            <person name="Li Y."/>
            <person name="Liew Y.J."/>
            <person name="Baumgarten S."/>
            <person name="Zoccola D."/>
            <person name="Flot J.-F."/>
            <person name="Tambutte S."/>
            <person name="Allemand D."/>
            <person name="Aranda M."/>
        </authorList>
    </citation>
    <scope>NUCLEOTIDE SEQUENCE [LARGE SCALE GENOMIC DNA]</scope>
</reference>
<dbReference type="GO" id="GO:0031110">
    <property type="term" value="P:regulation of microtubule polymerization or depolymerization"/>
    <property type="evidence" value="ECO:0007669"/>
    <property type="project" value="TreeGrafter"/>
</dbReference>
<dbReference type="STRING" id="50429.A0A2B4SIA3"/>
<keyword evidence="2" id="KW-0175">Coiled coil</keyword>
<evidence type="ECO:0000256" key="4">
    <source>
        <dbReference type="ARBA" id="ARBA00047202"/>
    </source>
</evidence>
<dbReference type="GO" id="GO:0008017">
    <property type="term" value="F:microtubule binding"/>
    <property type="evidence" value="ECO:0007669"/>
    <property type="project" value="InterPro"/>
</dbReference>
<dbReference type="GO" id="GO:0051301">
    <property type="term" value="P:cell division"/>
    <property type="evidence" value="ECO:0007669"/>
    <property type="project" value="InterPro"/>
</dbReference>
<dbReference type="GO" id="GO:0000940">
    <property type="term" value="C:outer kinetochore"/>
    <property type="evidence" value="ECO:0007669"/>
    <property type="project" value="TreeGrafter"/>
</dbReference>
<dbReference type="GO" id="GO:0007059">
    <property type="term" value="P:chromosome segregation"/>
    <property type="evidence" value="ECO:0007669"/>
    <property type="project" value="InterPro"/>
</dbReference>
<comment type="similarity">
    <text evidence="1">Belongs to the SKA1 family.</text>
</comment>
<dbReference type="FunFam" id="1.10.10.1890:FF:000002">
    <property type="entry name" value="Spindle and kinetochore-associated protein 1"/>
    <property type="match status" value="1"/>
</dbReference>
<dbReference type="GO" id="GO:0005876">
    <property type="term" value="C:spindle microtubule"/>
    <property type="evidence" value="ECO:0007669"/>
    <property type="project" value="TreeGrafter"/>
</dbReference>
<dbReference type="GO" id="GO:0072686">
    <property type="term" value="C:mitotic spindle"/>
    <property type="evidence" value="ECO:0007669"/>
    <property type="project" value="TreeGrafter"/>
</dbReference>
<comment type="caution">
    <text evidence="5">The sequence shown here is derived from an EMBL/GenBank/DDBJ whole genome shotgun (WGS) entry which is preliminary data.</text>
</comment>